<dbReference type="PRINTS" id="PR00344">
    <property type="entry name" value="BCTRLSENSOR"/>
</dbReference>
<sequence>MGDIKKLQGGYYELTKLDSTKGNFKQAYEHYKLYTLYRDSLQKQEVEKRQLQAKMQYEFDKKQAIAKAEQAKKDAEQKRIKNIQYFTIAGLAFLLLAILLFAHIQWRNNKQKKKANALLQQQNKKVEETLTELKSTQSQLIQAEKMASLGELTAGIAHEIQNPLNFVNNFSEVNTELIAELTNELSTGNKEEAISIAKDIKENEEKINHHGKRADAIVKGMLQHSRANRGQKELTDINALADEYLRLSYHGIRAKDKNFNVALQTDFDESIGKINIVPQDIGRVLLNLYNNAFYAVNEKKNNYQPLKGGKEYLPGVTVSTKSVKSPSGGLGVELTVKDNGNGIPQKVLDKIFQPFFTTKPTGEGTGLGLSLSYDIVKAHGGGIKVETKEGEGTEFIINLPINN</sequence>
<dbReference type="PANTHER" id="PTHR43065">
    <property type="entry name" value="SENSOR HISTIDINE KINASE"/>
    <property type="match status" value="1"/>
</dbReference>
<evidence type="ECO:0000256" key="2">
    <source>
        <dbReference type="ARBA" id="ARBA00012438"/>
    </source>
</evidence>
<dbReference type="Gene3D" id="3.30.565.10">
    <property type="entry name" value="Histidine kinase-like ATPase, C-terminal domain"/>
    <property type="match status" value="1"/>
</dbReference>
<dbReference type="Proteomes" id="UP000326903">
    <property type="component" value="Unassembled WGS sequence"/>
</dbReference>
<keyword evidence="4" id="KW-0175">Coiled coil</keyword>
<dbReference type="PANTHER" id="PTHR43065:SF42">
    <property type="entry name" value="TWO-COMPONENT SENSOR PPRA"/>
    <property type="match status" value="1"/>
</dbReference>
<gene>
    <name evidence="7" type="ORF">FW778_09120</name>
</gene>
<dbReference type="InterPro" id="IPR003661">
    <property type="entry name" value="HisK_dim/P_dom"/>
</dbReference>
<accession>A0A5J5IRY8</accession>
<comment type="caution">
    <text evidence="7">The sequence shown here is derived from an EMBL/GenBank/DDBJ whole genome shotgun (WGS) entry which is preliminary data.</text>
</comment>
<feature type="coiled-coil region" evidence="4">
    <location>
        <begin position="34"/>
        <end position="81"/>
    </location>
</feature>
<keyword evidence="7" id="KW-0418">Kinase</keyword>
<dbReference type="AlphaFoldDB" id="A0A5J5IRY8"/>
<keyword evidence="5" id="KW-0812">Transmembrane</keyword>
<feature type="coiled-coil region" evidence="4">
    <location>
        <begin position="109"/>
        <end position="146"/>
    </location>
</feature>
<evidence type="ECO:0000256" key="5">
    <source>
        <dbReference type="SAM" id="Phobius"/>
    </source>
</evidence>
<evidence type="ECO:0000313" key="7">
    <source>
        <dbReference type="EMBL" id="KAA9042302.1"/>
    </source>
</evidence>
<comment type="catalytic activity">
    <reaction evidence="1">
        <text>ATP + protein L-histidine = ADP + protein N-phospho-L-histidine.</text>
        <dbReference type="EC" id="2.7.13.3"/>
    </reaction>
</comment>
<dbReference type="InterPro" id="IPR036890">
    <property type="entry name" value="HATPase_C_sf"/>
</dbReference>
<feature type="transmembrane region" description="Helical" evidence="5">
    <location>
        <begin position="85"/>
        <end position="106"/>
    </location>
</feature>
<protein>
    <recommendedName>
        <fullName evidence="2">histidine kinase</fullName>
        <ecNumber evidence="2">2.7.13.3</ecNumber>
    </recommendedName>
</protein>
<dbReference type="Pfam" id="PF02518">
    <property type="entry name" value="HATPase_c"/>
    <property type="match status" value="1"/>
</dbReference>
<keyword evidence="7" id="KW-0808">Transferase</keyword>
<keyword evidence="8" id="KW-1185">Reference proteome</keyword>
<dbReference type="InterPro" id="IPR005467">
    <property type="entry name" value="His_kinase_dom"/>
</dbReference>
<organism evidence="7 8">
    <name type="scientific">Ginsengibacter hankyongi</name>
    <dbReference type="NCBI Taxonomy" id="2607284"/>
    <lineage>
        <taxon>Bacteria</taxon>
        <taxon>Pseudomonadati</taxon>
        <taxon>Bacteroidota</taxon>
        <taxon>Chitinophagia</taxon>
        <taxon>Chitinophagales</taxon>
        <taxon>Chitinophagaceae</taxon>
        <taxon>Ginsengibacter</taxon>
    </lineage>
</organism>
<dbReference type="Gene3D" id="1.10.287.130">
    <property type="match status" value="1"/>
</dbReference>
<dbReference type="PROSITE" id="PS50109">
    <property type="entry name" value="HIS_KIN"/>
    <property type="match status" value="1"/>
</dbReference>
<proteinExistence type="predicted"/>
<dbReference type="SUPFAM" id="SSF47384">
    <property type="entry name" value="Homodimeric domain of signal transducing histidine kinase"/>
    <property type="match status" value="1"/>
</dbReference>
<evidence type="ECO:0000256" key="3">
    <source>
        <dbReference type="ARBA" id="ARBA00022553"/>
    </source>
</evidence>
<dbReference type="CDD" id="cd00082">
    <property type="entry name" value="HisKA"/>
    <property type="match status" value="1"/>
</dbReference>
<dbReference type="SMART" id="SM00387">
    <property type="entry name" value="HATPase_c"/>
    <property type="match status" value="1"/>
</dbReference>
<keyword evidence="3" id="KW-0597">Phosphoprotein</keyword>
<evidence type="ECO:0000259" key="6">
    <source>
        <dbReference type="PROSITE" id="PS50109"/>
    </source>
</evidence>
<reference evidence="7 8" key="1">
    <citation type="submission" date="2019-09" db="EMBL/GenBank/DDBJ databases">
        <title>Draft genome sequence of Ginsengibacter sp. BR5-29.</title>
        <authorList>
            <person name="Im W.-T."/>
        </authorList>
    </citation>
    <scope>NUCLEOTIDE SEQUENCE [LARGE SCALE GENOMIC DNA]</scope>
    <source>
        <strain evidence="7 8">BR5-29</strain>
    </source>
</reference>
<evidence type="ECO:0000313" key="8">
    <source>
        <dbReference type="Proteomes" id="UP000326903"/>
    </source>
</evidence>
<dbReference type="InterPro" id="IPR004358">
    <property type="entry name" value="Sig_transdc_His_kin-like_C"/>
</dbReference>
<dbReference type="GO" id="GO:0000155">
    <property type="term" value="F:phosphorelay sensor kinase activity"/>
    <property type="evidence" value="ECO:0007669"/>
    <property type="project" value="InterPro"/>
</dbReference>
<feature type="domain" description="Histidine kinase" evidence="6">
    <location>
        <begin position="155"/>
        <end position="403"/>
    </location>
</feature>
<name>A0A5J5IRY8_9BACT</name>
<evidence type="ECO:0000256" key="4">
    <source>
        <dbReference type="SAM" id="Coils"/>
    </source>
</evidence>
<evidence type="ECO:0000256" key="1">
    <source>
        <dbReference type="ARBA" id="ARBA00000085"/>
    </source>
</evidence>
<keyword evidence="5" id="KW-0472">Membrane</keyword>
<dbReference type="SUPFAM" id="SSF55874">
    <property type="entry name" value="ATPase domain of HSP90 chaperone/DNA topoisomerase II/histidine kinase"/>
    <property type="match status" value="1"/>
</dbReference>
<dbReference type="InterPro" id="IPR003594">
    <property type="entry name" value="HATPase_dom"/>
</dbReference>
<dbReference type="InterPro" id="IPR036097">
    <property type="entry name" value="HisK_dim/P_sf"/>
</dbReference>
<dbReference type="EC" id="2.7.13.3" evidence="2"/>
<dbReference type="EMBL" id="VYQF01000001">
    <property type="protein sequence ID" value="KAA9042302.1"/>
    <property type="molecule type" value="Genomic_DNA"/>
</dbReference>
<keyword evidence="5" id="KW-1133">Transmembrane helix</keyword>